<dbReference type="InterPro" id="IPR014756">
    <property type="entry name" value="Ig_E-set"/>
</dbReference>
<dbReference type="Gene3D" id="3.10.20.90">
    <property type="entry name" value="Phosphatidylinositol 3-kinase Catalytic Subunit, Chain A, domain 1"/>
    <property type="match status" value="1"/>
</dbReference>
<comment type="subcellular location">
    <subcellularLocation>
        <location evidence="1">Cell membrane</location>
        <topology evidence="1">Single-pass type I membrane protein</topology>
    </subcellularLocation>
</comment>
<reference evidence="18" key="1">
    <citation type="journal article" date="2014" name="BMC Genomics">
        <title>Characterizing the developmental transcriptome of the oriental fruit fly, Bactrocera dorsalis (Diptera: Tephritidae) through comparative genomic analysis with Drosophila melanogaster utilizing modENCODE datasets.</title>
        <authorList>
            <person name="Geib S.M."/>
            <person name="Calla B."/>
            <person name="Hall B."/>
            <person name="Hou S."/>
            <person name="Manoukis N.C."/>
        </authorList>
    </citation>
    <scope>NUCLEOTIDE SEQUENCE</scope>
    <source>
        <strain evidence="18">Punador</strain>
    </source>
</reference>
<keyword evidence="12" id="KW-1015">Disulfide bond</keyword>
<dbReference type="SUPFAM" id="SSF81296">
    <property type="entry name" value="E set domains"/>
    <property type="match status" value="3"/>
</dbReference>
<dbReference type="GO" id="GO:0007162">
    <property type="term" value="P:negative regulation of cell adhesion"/>
    <property type="evidence" value="ECO:0007669"/>
    <property type="project" value="TreeGrafter"/>
</dbReference>
<dbReference type="FunFam" id="1.10.506.10:FF:000027">
    <property type="entry name" value="Plexin A, isoform B"/>
    <property type="match status" value="1"/>
</dbReference>
<dbReference type="Pfam" id="PF01403">
    <property type="entry name" value="Sema"/>
    <property type="match status" value="1"/>
</dbReference>
<evidence type="ECO:0000256" key="1">
    <source>
        <dbReference type="ARBA" id="ARBA00004251"/>
    </source>
</evidence>
<dbReference type="GO" id="GO:0097374">
    <property type="term" value="P:sensory neuron axon guidance"/>
    <property type="evidence" value="ECO:0007669"/>
    <property type="project" value="TreeGrafter"/>
</dbReference>
<dbReference type="Pfam" id="PF24479">
    <property type="entry name" value="PSI_PlexinA-B"/>
    <property type="match status" value="1"/>
</dbReference>
<dbReference type="EMBL" id="GAKP01003776">
    <property type="protein sequence ID" value="JAC55176.1"/>
    <property type="molecule type" value="Transcribed_RNA"/>
</dbReference>
<dbReference type="InterPro" id="IPR002909">
    <property type="entry name" value="IPT_dom"/>
</dbReference>
<comment type="similarity">
    <text evidence="2">Belongs to the plexin family.</text>
</comment>
<evidence type="ECO:0000256" key="7">
    <source>
        <dbReference type="ARBA" id="ARBA00022737"/>
    </source>
</evidence>
<feature type="transmembrane region" description="Helical" evidence="16">
    <location>
        <begin position="1491"/>
        <end position="1513"/>
    </location>
</feature>
<dbReference type="Pfam" id="PF18020">
    <property type="entry name" value="TIG_2"/>
    <property type="match status" value="1"/>
</dbReference>
<feature type="transmembrane region" description="Helical" evidence="16">
    <location>
        <begin position="79"/>
        <end position="97"/>
    </location>
</feature>
<dbReference type="InterPro" id="IPR016201">
    <property type="entry name" value="PSI"/>
</dbReference>
<evidence type="ECO:0000256" key="5">
    <source>
        <dbReference type="ARBA" id="ARBA00022692"/>
    </source>
</evidence>
<dbReference type="GO" id="GO:0008360">
    <property type="term" value="P:regulation of cell shape"/>
    <property type="evidence" value="ECO:0007669"/>
    <property type="project" value="TreeGrafter"/>
</dbReference>
<evidence type="ECO:0000256" key="8">
    <source>
        <dbReference type="ARBA" id="ARBA00022782"/>
    </source>
</evidence>
<dbReference type="Pfam" id="PF01833">
    <property type="entry name" value="TIG"/>
    <property type="match status" value="3"/>
</dbReference>
<evidence type="ECO:0000256" key="10">
    <source>
        <dbReference type="ARBA" id="ARBA00022989"/>
    </source>
</evidence>
<evidence type="ECO:0000256" key="9">
    <source>
        <dbReference type="ARBA" id="ARBA00022902"/>
    </source>
</evidence>
<evidence type="ECO:0000256" key="11">
    <source>
        <dbReference type="ARBA" id="ARBA00023136"/>
    </source>
</evidence>
<dbReference type="FunFam" id="2.60.40.10:FF:000728">
    <property type="entry name" value="Plexin D1"/>
    <property type="match status" value="1"/>
</dbReference>
<organism evidence="18">
    <name type="scientific">Bactrocera dorsalis</name>
    <name type="common">Oriental fruit fly</name>
    <name type="synonym">Dacus dorsalis</name>
    <dbReference type="NCBI Taxonomy" id="27457"/>
    <lineage>
        <taxon>Eukaryota</taxon>
        <taxon>Metazoa</taxon>
        <taxon>Ecdysozoa</taxon>
        <taxon>Arthropoda</taxon>
        <taxon>Hexapoda</taxon>
        <taxon>Insecta</taxon>
        <taxon>Pterygota</taxon>
        <taxon>Neoptera</taxon>
        <taxon>Endopterygota</taxon>
        <taxon>Diptera</taxon>
        <taxon>Brachycera</taxon>
        <taxon>Muscomorpha</taxon>
        <taxon>Tephritoidea</taxon>
        <taxon>Tephritidae</taxon>
        <taxon>Bactrocera</taxon>
        <taxon>Bactrocera</taxon>
    </lineage>
</organism>
<dbReference type="Pfam" id="PF08337">
    <property type="entry name" value="Plexin_cytopl"/>
    <property type="match status" value="1"/>
</dbReference>
<dbReference type="GO" id="GO:0120025">
    <property type="term" value="C:plasma membrane bounded cell projection"/>
    <property type="evidence" value="ECO:0007669"/>
    <property type="project" value="UniProtKB-ARBA"/>
</dbReference>
<evidence type="ECO:0000256" key="15">
    <source>
        <dbReference type="PROSITE-ProRule" id="PRU00352"/>
    </source>
</evidence>
<proteinExistence type="inferred from homology"/>
<dbReference type="PROSITE" id="PS51004">
    <property type="entry name" value="SEMA"/>
    <property type="match status" value="1"/>
</dbReference>
<evidence type="ECO:0000256" key="4">
    <source>
        <dbReference type="ARBA" id="ARBA00022475"/>
    </source>
</evidence>
<keyword evidence="7" id="KW-0677">Repeat</keyword>
<dbReference type="CDD" id="cd12205">
    <property type="entry name" value="RasGAP_plexin"/>
    <property type="match status" value="1"/>
</dbReference>
<dbReference type="GO" id="GO:0050772">
    <property type="term" value="P:positive regulation of axonogenesis"/>
    <property type="evidence" value="ECO:0007669"/>
    <property type="project" value="TreeGrafter"/>
</dbReference>
<dbReference type="CDD" id="cd00603">
    <property type="entry name" value="IPT_PCSR"/>
    <property type="match status" value="1"/>
</dbReference>
<dbReference type="FunFam" id="2.60.40.10:FF:000203">
    <property type="entry name" value="Plexin B2"/>
    <property type="match status" value="1"/>
</dbReference>
<dbReference type="Pfam" id="PF01437">
    <property type="entry name" value="PSI"/>
    <property type="match status" value="1"/>
</dbReference>
<keyword evidence="9" id="KW-0524">Neurogenesis</keyword>
<dbReference type="Gene3D" id="2.130.10.10">
    <property type="entry name" value="YVTN repeat-like/Quinoprotein amine dehydrogenase"/>
    <property type="match status" value="1"/>
</dbReference>
<dbReference type="CDD" id="cd01180">
    <property type="entry name" value="IPT_plexin_repeat1"/>
    <property type="match status" value="1"/>
</dbReference>
<dbReference type="InterPro" id="IPR041019">
    <property type="entry name" value="TIG1_plexin"/>
</dbReference>
<sequence length="2158" mass="243053">YANAATYLLLQMLNSTHERNQRNGKVIGTVLGTVTTMSHCIFRPNNDEPNSISMSPDFASTCGNGFIQFRLWRRRKRQALLRIFRFYTFSVICWFFYCDTLSVDAALNEGGRKKLNDASSNIIATNATSINLQLSCSDIVAQFNLSEGALGNSDGGSESITTSTITLNFLNRSLPNTISGSQAKNYFTHLTYDFKQKVFYAGATNKILQLNENLRVLSEALTGPKYDSPQCHASGCPEDVETTLVDTHNKILIVNYVEGLGILIACGSVRQGACEMYNLTNFPNSPTFIETPLAANDEFASTYAYVGPAKYSWKDEDILYVGTTFTNVGDYRHDVPAISSRRLDDLNYVEFSIQQSIINIDVKYRDHFLVNYVYGFNSSEYAYFAIVQKKSHLADEAGYVTRLARICVTDPNYDTYTEVTIQCLATKNNVDYNILRDAKITQAEQKLAQYLGIKRDDFVLVAIFSPSNEITDQAEANSAMCLYSLKDIEEVFNENVHMCFNGTIKDRNLGYISGTIDDGHCPIAGTIGNIQDFCTVGLKISGSSPITAQALLHFDNVSITSVTTTTTGPHSLAFLGTETGSIKKVLISGNNAGEYEEIAVDPGNKILQDTMMSANKEFLYVLSKRKITKLRVEHCSVYTNCSTCLESRDPFCGWCSLEKRCTVRSTCQKDTSAARWLSLGSGQQCIDFESVVPDKIPISERTEVQLIIRTLPEPLNAKYRCVFGNSTPIDADVIENGLACMTPLLEERPNILPNMDHVLVPLAVRSSETNKDFVSRSFAFFDCSRHNTCQNCVRSIWGCNWCIYDNRCVHRMEQCRNIENVIVNEKLCPHLKSIRQPILLPVQVPKEIRLEIENLPKPKSAHSGFLCTVQIETSQMLLPARIESNNIVVCEKTLYFYETNTREYEAKVDITWNRQHYVDTATIILYKCDVLGSHREHADCSLCVTRDPKYQCAWCGNSCVYNETCSTDILEQSVVMYGSPYSLVRAHDCPRPRIDMIKPLSGPIEGGTLITIEGSNLGIREEDVRGKISIGKVPCELVNYEISVKIECRTGPVAHELSAPIKVANEAGYTESSVQFHYKNIQLNGLQPTLGPRSGGTQISLMGKYLNIGSHIRAFLDEYECHINVTQASSSRLTCITSEATQPEPIRTLHLVIDGANRTYTCNSPLFAHTRQQERLNSQQHVVSAELDYNNHYLTPTPRVCSIFNYTQDPRIMQIKPLRSFISGGRVMTIHGIHLNSIQKPELEVMIDSERVNKSACTVINSNQMECPSPAVNLKFLEYKAFLDQIPTAVANPSVSPLTKYTFGTINKRSPQGKDSTYVYTSTSNTASGYFPGTGASSDVTAFVKIREAQLSLQVGFIMDNVQWVRDLNKYFQSIRSIIVYVPDPKYTPFPGGTKLYKGDTLVIEGEQLNIAADEYDVNVTIGTMRCNITSLALNQLVCIPPENQPVPTDETGAEQPNSLPLVVVKVGRNLRFVIGHLKYDLHKSYTFSNALVAIIVIVITALVALFVVLIIYRRKSTQAEREYKRIQIQMITLESNVRSECKQAFAELQTDLTDLTADLESTGIPTLDHVNYIMKVFFPGVSDHPILVAPKLRMNIPHSPYDTAMLQFEQLISNKYFVLTFIETLESQKTFTIRDKVNVASLLMIVLMNKMEYTTEILKCLLLRLVDKSVVGKYPQLMLRRTESVVEKMLTNYMAICMYDYLKEYAGSSLFLLFKAIKHQIEKGLVDAITHEARYSLSEERLLHEQIPHSVVMLHIVQDDLDEKVQCKVLDWDTISQVKSKVLDALFKNTPFSCRPSVNEVDLEWRHGRGGHLTLQDEDLTTKTINGWKRLNTLAHYGVKESAVMSLIARQEDGFNTHYNKNQQSYHNFYYINNSQSQIIINNDIESGPQQPRLYHLVKPVGNDHFMNIKNTAISGGNVTSAACSAVSDRINKTIPEVYLTRLLAAKGTVHKFVDDFFATILTVNEELPPSVKWLFDLFDEAARRYQIVDAEILQAWKSNSLPLRFWVNFIKNPDFIFDVNKTVTLDSCLSVIAQTFMDACSTTEHRLGKDSPSNKLLFAKDIPQYRKMVRQFYRDIARLPQISDQEISTAMQQLSVQQSDEFDTLVALKELYIYVTKYWDEIVHALDTDLNCKKNNLSHKLENVAFTLSGEETSAC</sequence>
<dbReference type="PANTHER" id="PTHR22625">
    <property type="entry name" value="PLEXIN"/>
    <property type="match status" value="1"/>
</dbReference>
<dbReference type="GO" id="GO:0030334">
    <property type="term" value="P:regulation of cell migration"/>
    <property type="evidence" value="ECO:0007669"/>
    <property type="project" value="TreeGrafter"/>
</dbReference>
<keyword evidence="3" id="KW-0217">Developmental protein</keyword>
<dbReference type="GO" id="GO:0017154">
    <property type="term" value="F:semaphorin receptor activity"/>
    <property type="evidence" value="ECO:0007669"/>
    <property type="project" value="InterPro"/>
</dbReference>
<dbReference type="InterPro" id="IPR046800">
    <property type="entry name" value="Plexin_RBD"/>
</dbReference>
<dbReference type="Pfam" id="PF17960">
    <property type="entry name" value="TIG_plexin"/>
    <property type="match status" value="1"/>
</dbReference>
<gene>
    <name evidence="18" type="primary">PLXB</name>
</gene>
<dbReference type="OrthoDB" id="125363at2759"/>
<dbReference type="SMART" id="SM00630">
    <property type="entry name" value="Sema"/>
    <property type="match status" value="1"/>
</dbReference>
<dbReference type="GO" id="GO:0008045">
    <property type="term" value="P:motor neuron axon guidance"/>
    <property type="evidence" value="ECO:0007669"/>
    <property type="project" value="TreeGrafter"/>
</dbReference>
<dbReference type="SUPFAM" id="SSF103575">
    <property type="entry name" value="Plexin repeat"/>
    <property type="match status" value="2"/>
</dbReference>
<dbReference type="InterPro" id="IPR001627">
    <property type="entry name" value="Semap_dom"/>
</dbReference>
<evidence type="ECO:0000256" key="13">
    <source>
        <dbReference type="ARBA" id="ARBA00023170"/>
    </source>
</evidence>
<dbReference type="FunFam" id="2.60.40.10:FF:000868">
    <property type="entry name" value="Plexin D1"/>
    <property type="match status" value="1"/>
</dbReference>
<dbReference type="SUPFAM" id="SSF48350">
    <property type="entry name" value="GTPase activation domain, GAP"/>
    <property type="match status" value="1"/>
</dbReference>
<evidence type="ECO:0000313" key="18">
    <source>
        <dbReference type="EMBL" id="JAC55176.1"/>
    </source>
</evidence>
<keyword evidence="5 16" id="KW-0812">Transmembrane</keyword>
<evidence type="ECO:0000256" key="16">
    <source>
        <dbReference type="SAM" id="Phobius"/>
    </source>
</evidence>
<dbReference type="GO" id="GO:0005886">
    <property type="term" value="C:plasma membrane"/>
    <property type="evidence" value="ECO:0007669"/>
    <property type="project" value="UniProtKB-SubCell"/>
</dbReference>
<dbReference type="SMART" id="SM00423">
    <property type="entry name" value="PSI"/>
    <property type="match status" value="3"/>
</dbReference>
<dbReference type="SMART" id="SM00429">
    <property type="entry name" value="IPT"/>
    <property type="match status" value="3"/>
</dbReference>
<feature type="non-terminal residue" evidence="18">
    <location>
        <position position="1"/>
    </location>
</feature>
<keyword evidence="14" id="KW-0325">Glycoprotein</keyword>
<dbReference type="InterPro" id="IPR008936">
    <property type="entry name" value="Rho_GTPase_activation_prot"/>
</dbReference>
<evidence type="ECO:0000256" key="2">
    <source>
        <dbReference type="ARBA" id="ARBA00010297"/>
    </source>
</evidence>
<feature type="domain" description="Sema" evidence="17">
    <location>
        <begin position="157"/>
        <end position="632"/>
    </location>
</feature>
<evidence type="ECO:0000256" key="6">
    <source>
        <dbReference type="ARBA" id="ARBA00022729"/>
    </source>
</evidence>
<dbReference type="InterPro" id="IPR031148">
    <property type="entry name" value="Plexin"/>
</dbReference>
<dbReference type="GO" id="GO:0002116">
    <property type="term" value="C:semaphorin receptor complex"/>
    <property type="evidence" value="ECO:0007669"/>
    <property type="project" value="TreeGrafter"/>
</dbReference>
<dbReference type="InterPro" id="IPR015943">
    <property type="entry name" value="WD40/YVTN_repeat-like_dom_sf"/>
</dbReference>
<dbReference type="PANTHER" id="PTHR22625:SF44">
    <property type="entry name" value="PLEXIN-B"/>
    <property type="match status" value="1"/>
</dbReference>
<name>A0A034WHY1_BACDO</name>
<keyword evidence="11 16" id="KW-0472">Membrane</keyword>
<evidence type="ECO:0000256" key="3">
    <source>
        <dbReference type="ARBA" id="ARBA00022473"/>
    </source>
</evidence>
<dbReference type="InterPro" id="IPR002165">
    <property type="entry name" value="Plexin_repeat"/>
</dbReference>
<dbReference type="SUPFAM" id="SSF101912">
    <property type="entry name" value="Sema domain"/>
    <property type="match status" value="1"/>
</dbReference>
<dbReference type="Gene3D" id="1.10.506.10">
    <property type="entry name" value="GTPase Activation - p120gap, domain 1"/>
    <property type="match status" value="1"/>
</dbReference>
<evidence type="ECO:0000259" key="17">
    <source>
        <dbReference type="PROSITE" id="PS51004"/>
    </source>
</evidence>
<evidence type="ECO:0000256" key="12">
    <source>
        <dbReference type="ARBA" id="ARBA00023157"/>
    </source>
</evidence>
<dbReference type="Pfam" id="PF20170">
    <property type="entry name" value="Plexin_RBD"/>
    <property type="match status" value="1"/>
</dbReference>
<keyword evidence="8" id="KW-0221">Differentiation</keyword>
<dbReference type="InterPro" id="IPR013783">
    <property type="entry name" value="Ig-like_fold"/>
</dbReference>
<comment type="caution">
    <text evidence="15">Lacks conserved residue(s) required for the propagation of feature annotation.</text>
</comment>
<keyword evidence="13" id="KW-0675">Receptor</keyword>
<dbReference type="InterPro" id="IPR036352">
    <property type="entry name" value="Semap_dom_sf"/>
</dbReference>
<dbReference type="FunFam" id="2.130.10.10:FF:000587">
    <property type="entry name" value="Plexin A4, B"/>
    <property type="match status" value="1"/>
</dbReference>
<dbReference type="CDD" id="cd11236">
    <property type="entry name" value="Sema_plexin_like"/>
    <property type="match status" value="1"/>
</dbReference>
<keyword evidence="10 16" id="KW-1133">Transmembrane helix</keyword>
<evidence type="ECO:0000256" key="14">
    <source>
        <dbReference type="ARBA" id="ARBA00023180"/>
    </source>
</evidence>
<dbReference type="Gene3D" id="2.60.40.10">
    <property type="entry name" value="Immunoglobulins"/>
    <property type="match status" value="5"/>
</dbReference>
<protein>
    <submittedName>
        <fullName evidence="18">Plexin-B</fullName>
    </submittedName>
</protein>
<keyword evidence="6" id="KW-0732">Signal</keyword>
<dbReference type="InterPro" id="IPR041362">
    <property type="entry name" value="TIG2_plexin"/>
</dbReference>
<dbReference type="InterPro" id="IPR013548">
    <property type="entry name" value="Plexin_cytoplasmic_RasGAP_dom"/>
</dbReference>
<accession>A0A034WHY1</accession>
<dbReference type="FunFam" id="3.10.20.90:FF:000213">
    <property type="entry name" value="Plexin A4, B"/>
    <property type="match status" value="1"/>
</dbReference>
<keyword evidence="4" id="KW-1003">Cell membrane</keyword>